<dbReference type="GO" id="GO:0003723">
    <property type="term" value="F:RNA binding"/>
    <property type="evidence" value="ECO:0007669"/>
    <property type="project" value="UniProtKB-KW"/>
</dbReference>
<feature type="compositionally biased region" description="Polar residues" evidence="2">
    <location>
        <begin position="312"/>
        <end position="330"/>
    </location>
</feature>
<sequence>MAPFISGGMPPSFPFTPSRKDSEYELKKLVDDLNVNYGLAVQFPDRTLSPAKRQQLKATDDAFARWDTITQSIRFLHFKGLLETCLGDFYCNARLASQNWVPKQRADPSTLPEQTSYPKATTPHHRVELERLLSKVLEDWKEQALQKQVKTPSRRNPPEQQYITPSSRMSAIAESPLSHKRSSGDSDSDQSAKRRRAQPPRFELNQPPMLTRTTSTPTPKAAGLPISSILDTVPTRQRPGLDRFKKDPWSEQRNSFPGVNGFNSTPNVPQFSNNDSTLSTHKSPTWTQPLFTDSTYTRRTTHMDVSDDDKSPTTYVVQQTSRMSLSNPDSPTHPFKPSQFTPRPQLPSFESETQIRAPQSAQKNVSRILFPPGNFNGVTNKPRQLSDPSSAVSSESEIEDPDFIVLGEAPVAPKRSPAAPAPTSIEPRLENIWPNFPPWLHKAPLAVAWEITRICLHCKVDLDDSATHGIQYNPAWATATYTDLWKSLAKLPVFQGKDFPERPSQEAFAAAMTSKFEARGSVVLMSANLEFNPDKTGPLFLIDMKPLRLDQGCRLTRKFGPDRFLEVLFPSPTGMSVPDIVKKDGGAEKIIKWVTSAPHQLVGRQWRAFYAKDAGYRKPAKDFRLGPEIKPSFKERVHFFAEAGQGFGRATGKRSGRDGQFSSSASATPSQIIHTELKVSQMLDWLLELHRPKNQQQPVLKLFSRLQLGLSKTTPTVVFEPHQIRQHQQDLLSPTGNVMNDGIGLMSRSVARKIRDILGLTDIPSAVQARIGPAKGMWLMDVKDMGEEDWIETYPSQRKWDWDVNVADQYQRTLEVRSTAVELKSAGLNLQFLPVLEDRARDKVLMRQAIGERLKNDLKKEFETQKTAIKSPLLLRQWVNEHWSGRADRLRVGAVPFLGGLPEKKEEILNLLLASGFDPMKQRYLQDMAFELQKQKCDLLKTKMNIRVGRSAYIYMVVDFWGVLEENEVHVGFSSKFRDEGDDTSYTLLADCDVLVARSPAHFVSDVQKVRAVFKSELHALKDVIVFPRKGNVALADKLSGGDYDGDMAWVCWDPDIVNSFVNAEVPKDPGLSKYLGKDKVTFKQLVSSARQQDHATYDMISKSFQFAMQPNFLGICTNFKERMCYHRNSVGDKKAVLLSTLVAKLVDQSKQGIIFNKESWDRLRKDHFGIMHPDDPAYQGDVWTSKEEPQHIIDYLKFWVANPAINRELQAFDAMLKGNNNKSNDESDRAWHYDPDLVSIYKAFKERAAGSRTYEGILAALSNSIQALGNEWKRLMSNKSSELTYQEKVRVIYQKWCQIPIRSTPGTSEPSSQKLDSKIAFLLEMPRIGMGSDSQSAGHYSFWELLKASTAFWICYDKAVSFVWQMAGVQLAYIKAASAGPGQIPIAVTPLMYAGLLADGKFTKQYMARTAMDNGSEYFGDEGEIKSDDE</sequence>
<dbReference type="Proteomes" id="UP001301958">
    <property type="component" value="Unassembled WGS sequence"/>
</dbReference>
<feature type="compositionally biased region" description="Basic and acidic residues" evidence="2">
    <location>
        <begin position="302"/>
        <end position="311"/>
    </location>
</feature>
<dbReference type="EMBL" id="MU865292">
    <property type="protein sequence ID" value="KAK4231626.1"/>
    <property type="molecule type" value="Genomic_DNA"/>
</dbReference>
<feature type="region of interest" description="Disordered" evidence="2">
    <location>
        <begin position="101"/>
        <end position="125"/>
    </location>
</feature>
<comment type="caution">
    <text evidence="4">The sequence shown here is derived from an EMBL/GenBank/DDBJ whole genome shotgun (WGS) entry which is preliminary data.</text>
</comment>
<feature type="region of interest" description="Disordered" evidence="2">
    <location>
        <begin position="648"/>
        <end position="667"/>
    </location>
</feature>
<dbReference type="Pfam" id="PF05183">
    <property type="entry name" value="RdRP"/>
    <property type="match status" value="1"/>
</dbReference>
<dbReference type="GO" id="GO:0003968">
    <property type="term" value="F:RNA-directed RNA polymerase activity"/>
    <property type="evidence" value="ECO:0007669"/>
    <property type="project" value="UniProtKB-KW"/>
</dbReference>
<dbReference type="EC" id="2.7.7.48" evidence="1"/>
<evidence type="ECO:0000256" key="1">
    <source>
        <dbReference type="RuleBase" id="RU363098"/>
    </source>
</evidence>
<keyword evidence="1" id="KW-0548">Nucleotidyltransferase</keyword>
<dbReference type="GO" id="GO:0031380">
    <property type="term" value="C:nuclear RNA-directed RNA polymerase complex"/>
    <property type="evidence" value="ECO:0007669"/>
    <property type="project" value="TreeGrafter"/>
</dbReference>
<name>A0AAN7BYA9_9PEZI</name>
<feature type="compositionally biased region" description="Polar residues" evidence="2">
    <location>
        <begin position="158"/>
        <end position="169"/>
    </location>
</feature>
<keyword evidence="1" id="KW-0694">RNA-binding</keyword>
<feature type="domain" description="RDRP core" evidence="3">
    <location>
        <begin position="544"/>
        <end position="1199"/>
    </location>
</feature>
<dbReference type="PANTHER" id="PTHR23079">
    <property type="entry name" value="RNA-DEPENDENT RNA POLYMERASE"/>
    <property type="match status" value="1"/>
</dbReference>
<evidence type="ECO:0000313" key="5">
    <source>
        <dbReference type="Proteomes" id="UP001301958"/>
    </source>
</evidence>
<proteinExistence type="inferred from homology"/>
<feature type="compositionally biased region" description="Polar residues" evidence="2">
    <location>
        <begin position="338"/>
        <end position="365"/>
    </location>
</feature>
<protein>
    <recommendedName>
        <fullName evidence="1">RNA-dependent RNA polymerase</fullName>
        <ecNumber evidence="1">2.7.7.48</ecNumber>
    </recommendedName>
</protein>
<dbReference type="PANTHER" id="PTHR23079:SF14">
    <property type="entry name" value="RNA-DEPENDENT RNA POLYMERASE"/>
    <property type="match status" value="1"/>
</dbReference>
<feature type="region of interest" description="Disordered" evidence="2">
    <location>
        <begin position="302"/>
        <end position="398"/>
    </location>
</feature>
<feature type="compositionally biased region" description="Low complexity" evidence="2">
    <location>
        <begin position="386"/>
        <end position="395"/>
    </location>
</feature>
<organism evidence="4 5">
    <name type="scientific">Podospora fimiseda</name>
    <dbReference type="NCBI Taxonomy" id="252190"/>
    <lineage>
        <taxon>Eukaryota</taxon>
        <taxon>Fungi</taxon>
        <taxon>Dikarya</taxon>
        <taxon>Ascomycota</taxon>
        <taxon>Pezizomycotina</taxon>
        <taxon>Sordariomycetes</taxon>
        <taxon>Sordariomycetidae</taxon>
        <taxon>Sordariales</taxon>
        <taxon>Podosporaceae</taxon>
        <taxon>Podospora</taxon>
    </lineage>
</organism>
<reference evidence="4" key="1">
    <citation type="journal article" date="2023" name="Mol. Phylogenet. Evol.">
        <title>Genome-scale phylogeny and comparative genomics of the fungal order Sordariales.</title>
        <authorList>
            <person name="Hensen N."/>
            <person name="Bonometti L."/>
            <person name="Westerberg I."/>
            <person name="Brannstrom I.O."/>
            <person name="Guillou S."/>
            <person name="Cros-Aarteil S."/>
            <person name="Calhoun S."/>
            <person name="Haridas S."/>
            <person name="Kuo A."/>
            <person name="Mondo S."/>
            <person name="Pangilinan J."/>
            <person name="Riley R."/>
            <person name="LaButti K."/>
            <person name="Andreopoulos B."/>
            <person name="Lipzen A."/>
            <person name="Chen C."/>
            <person name="Yan M."/>
            <person name="Daum C."/>
            <person name="Ng V."/>
            <person name="Clum A."/>
            <person name="Steindorff A."/>
            <person name="Ohm R.A."/>
            <person name="Martin F."/>
            <person name="Silar P."/>
            <person name="Natvig D.O."/>
            <person name="Lalanne C."/>
            <person name="Gautier V."/>
            <person name="Ament-Velasquez S.L."/>
            <person name="Kruys A."/>
            <person name="Hutchinson M.I."/>
            <person name="Powell A.J."/>
            <person name="Barry K."/>
            <person name="Miller A.N."/>
            <person name="Grigoriev I.V."/>
            <person name="Debuchy R."/>
            <person name="Gladieux P."/>
            <person name="Hiltunen Thoren M."/>
            <person name="Johannesson H."/>
        </authorList>
    </citation>
    <scope>NUCLEOTIDE SEQUENCE</scope>
    <source>
        <strain evidence="4">CBS 990.96</strain>
    </source>
</reference>
<dbReference type="InterPro" id="IPR057596">
    <property type="entry name" value="RDRP_core"/>
</dbReference>
<accession>A0AAN7BYA9</accession>
<evidence type="ECO:0000259" key="3">
    <source>
        <dbReference type="Pfam" id="PF05183"/>
    </source>
</evidence>
<dbReference type="InterPro" id="IPR007855">
    <property type="entry name" value="RDRP"/>
</dbReference>
<comment type="similarity">
    <text evidence="1">Belongs to the RdRP family.</text>
</comment>
<reference evidence="4" key="2">
    <citation type="submission" date="2023-05" db="EMBL/GenBank/DDBJ databases">
        <authorList>
            <consortium name="Lawrence Berkeley National Laboratory"/>
            <person name="Steindorff A."/>
            <person name="Hensen N."/>
            <person name="Bonometti L."/>
            <person name="Westerberg I."/>
            <person name="Brannstrom I.O."/>
            <person name="Guillou S."/>
            <person name="Cros-Aarteil S."/>
            <person name="Calhoun S."/>
            <person name="Haridas S."/>
            <person name="Kuo A."/>
            <person name="Mondo S."/>
            <person name="Pangilinan J."/>
            <person name="Riley R."/>
            <person name="Labutti K."/>
            <person name="Andreopoulos B."/>
            <person name="Lipzen A."/>
            <person name="Chen C."/>
            <person name="Yanf M."/>
            <person name="Daum C."/>
            <person name="Ng V."/>
            <person name="Clum A."/>
            <person name="Ohm R."/>
            <person name="Martin F."/>
            <person name="Silar P."/>
            <person name="Natvig D."/>
            <person name="Lalanne C."/>
            <person name="Gautier V."/>
            <person name="Ament-Velasquez S.L."/>
            <person name="Kruys A."/>
            <person name="Hutchinson M.I."/>
            <person name="Powell A.J."/>
            <person name="Barry K."/>
            <person name="Miller A.N."/>
            <person name="Grigoriev I.V."/>
            <person name="Debuchy R."/>
            <person name="Gladieux P."/>
            <person name="Thoren M.H."/>
            <person name="Johannesson H."/>
        </authorList>
    </citation>
    <scope>NUCLEOTIDE SEQUENCE</scope>
    <source>
        <strain evidence="4">CBS 990.96</strain>
    </source>
</reference>
<dbReference type="GO" id="GO:0030422">
    <property type="term" value="P:siRNA processing"/>
    <property type="evidence" value="ECO:0007669"/>
    <property type="project" value="TreeGrafter"/>
</dbReference>
<dbReference type="Gene3D" id="1.10.8.790">
    <property type="entry name" value="RNA-dependent RNA polymerase, slab domain, helical subdomain-like"/>
    <property type="match status" value="1"/>
</dbReference>
<gene>
    <name evidence="4" type="ORF">QBC38DRAFT_226463</name>
</gene>
<keyword evidence="5" id="KW-1185">Reference proteome</keyword>
<evidence type="ECO:0000313" key="4">
    <source>
        <dbReference type="EMBL" id="KAK4231626.1"/>
    </source>
</evidence>
<comment type="catalytic activity">
    <reaction evidence="1">
        <text>RNA(n) + a ribonucleoside 5'-triphosphate = RNA(n+1) + diphosphate</text>
        <dbReference type="Rhea" id="RHEA:21248"/>
        <dbReference type="Rhea" id="RHEA-COMP:14527"/>
        <dbReference type="Rhea" id="RHEA-COMP:17342"/>
        <dbReference type="ChEBI" id="CHEBI:33019"/>
        <dbReference type="ChEBI" id="CHEBI:61557"/>
        <dbReference type="ChEBI" id="CHEBI:140395"/>
        <dbReference type="EC" id="2.7.7.48"/>
    </reaction>
</comment>
<keyword evidence="1 4" id="KW-0696">RNA-directed RNA polymerase</keyword>
<evidence type="ECO:0000256" key="2">
    <source>
        <dbReference type="SAM" id="MobiDB-lite"/>
    </source>
</evidence>
<keyword evidence="1" id="KW-0808">Transferase</keyword>
<feature type="region of interest" description="Disordered" evidence="2">
    <location>
        <begin position="144"/>
        <end position="225"/>
    </location>
</feature>